<keyword evidence="3" id="KW-0547">Nucleotide-binding</keyword>
<feature type="transmembrane region" description="Helical" evidence="7">
    <location>
        <begin position="48"/>
        <end position="69"/>
    </location>
</feature>
<evidence type="ECO:0000313" key="10">
    <source>
        <dbReference type="EMBL" id="RHW43256.1"/>
    </source>
</evidence>
<dbReference type="Gene3D" id="1.20.1560.10">
    <property type="entry name" value="ABC transporter type 1, transmembrane domain"/>
    <property type="match status" value="1"/>
</dbReference>
<dbReference type="SUPFAM" id="SSF52540">
    <property type="entry name" value="P-loop containing nucleoside triphosphate hydrolases"/>
    <property type="match status" value="1"/>
</dbReference>
<dbReference type="OrthoDB" id="9806127at2"/>
<protein>
    <submittedName>
        <fullName evidence="10">Thiol reductant ABC exporter subunit CydD</fullName>
    </submittedName>
</protein>
<accession>A0A417YZN9</accession>
<evidence type="ECO:0000256" key="6">
    <source>
        <dbReference type="ARBA" id="ARBA00023136"/>
    </source>
</evidence>
<keyword evidence="2 7" id="KW-0812">Transmembrane</keyword>
<comment type="caution">
    <text evidence="10">The sequence shown here is derived from an EMBL/GenBank/DDBJ whole genome shotgun (WGS) entry which is preliminary data.</text>
</comment>
<evidence type="ECO:0000256" key="3">
    <source>
        <dbReference type="ARBA" id="ARBA00022741"/>
    </source>
</evidence>
<keyword evidence="6 7" id="KW-0472">Membrane</keyword>
<keyword evidence="5 7" id="KW-1133">Transmembrane helix</keyword>
<reference evidence="10 11" key="1">
    <citation type="journal article" date="2017" name="Int. J. Syst. Evol. Microbiol.">
        <title>Bacillus notoginsengisoli sp. nov., a novel bacterium isolated from the rhizosphere of Panax notoginseng.</title>
        <authorList>
            <person name="Zhang M.Y."/>
            <person name="Cheng J."/>
            <person name="Cai Y."/>
            <person name="Zhang T.Y."/>
            <person name="Wu Y.Y."/>
            <person name="Manikprabhu D."/>
            <person name="Li W.J."/>
            <person name="Zhang Y.X."/>
        </authorList>
    </citation>
    <scope>NUCLEOTIDE SEQUENCE [LARGE SCALE GENOMIC DNA]</scope>
    <source>
        <strain evidence="10 11">JCM 30743</strain>
    </source>
</reference>
<evidence type="ECO:0000256" key="7">
    <source>
        <dbReference type="SAM" id="Phobius"/>
    </source>
</evidence>
<feature type="transmembrane region" description="Helical" evidence="7">
    <location>
        <begin position="12"/>
        <end position="36"/>
    </location>
</feature>
<dbReference type="InterPro" id="IPR036640">
    <property type="entry name" value="ABC1_TM_sf"/>
</dbReference>
<dbReference type="PANTHER" id="PTHR24221">
    <property type="entry name" value="ATP-BINDING CASSETTE SUB-FAMILY B"/>
    <property type="match status" value="1"/>
</dbReference>
<sequence>MDRSLFTLKGFKPIMAVLAVLTALQAAMIIIQGYFLADAISSLFGGDLFHSAAGKLAIFLGALVLRHFLAMLNRKIAFRFAAKTSARLREDLVRKLFVLGPRFAAAEGSGQTVTLIMEGVAKFRRYLELFLPKLSSSLIIPAAVCGFVFFQNVRSAVILILAVPILIAFMILLGLAAKEKASRQYSTYQVLANHFVDSLRGLETLKNLGLSRRHAGKIEKVSEQYRKATMSTLRFAFLSSFALEFFTMLSVATVAVFLGLGLINGHIELQIALTVLILAPEYFLPIREVGSDFHATLDGKEAGENIRAILKEEVSVPAQDRVPTWHAGSTLAVENLQLPFGSESDKRISFSVSGMKKIGIIGASGAGKSTLIDVLSGFLQARSGDISIDGQPLRDFANPTWQKQLTYIPQHPYVFSGTLLDNIRFYQPDATEAAVMEAADSAGLSEVVASLPKGLHTVIGEGGRMLSGGQEQRVALARAFLGSRPVIMLDEPTAHLDIETEYELKQTMLKLFEEKVVFLATHRLHWMQDMDFILVLDHGRLAESGTHEELLARKGFYYELCQAQMEGRE</sequence>
<dbReference type="InterPro" id="IPR027417">
    <property type="entry name" value="P-loop_NTPase"/>
</dbReference>
<dbReference type="InterPro" id="IPR003593">
    <property type="entry name" value="AAA+_ATPase"/>
</dbReference>
<dbReference type="PANTHER" id="PTHR24221:SF614">
    <property type="entry name" value="GLUTATHIONE_L-CYSTEINE TRANSPORT SYSTEM ATP-BINDING_PERMEASE PROTEIN CYDC"/>
    <property type="match status" value="1"/>
</dbReference>
<gene>
    <name evidence="10" type="primary">cydD</name>
    <name evidence="10" type="ORF">D1B31_00835</name>
</gene>
<feature type="transmembrane region" description="Helical" evidence="7">
    <location>
        <begin position="235"/>
        <end position="263"/>
    </location>
</feature>
<dbReference type="InterPro" id="IPR014216">
    <property type="entry name" value="ABC_transptr_CydD"/>
</dbReference>
<evidence type="ECO:0000256" key="4">
    <source>
        <dbReference type="ARBA" id="ARBA00022840"/>
    </source>
</evidence>
<evidence type="ECO:0000256" key="5">
    <source>
        <dbReference type="ARBA" id="ARBA00022989"/>
    </source>
</evidence>
<dbReference type="GO" id="GO:0140359">
    <property type="term" value="F:ABC-type transporter activity"/>
    <property type="evidence" value="ECO:0007669"/>
    <property type="project" value="InterPro"/>
</dbReference>
<dbReference type="Proteomes" id="UP000284416">
    <property type="component" value="Unassembled WGS sequence"/>
</dbReference>
<evidence type="ECO:0000256" key="1">
    <source>
        <dbReference type="ARBA" id="ARBA00004651"/>
    </source>
</evidence>
<feature type="domain" description="ABC transporter" evidence="8">
    <location>
        <begin position="316"/>
        <end position="563"/>
    </location>
</feature>
<dbReference type="Gene3D" id="3.40.50.300">
    <property type="entry name" value="P-loop containing nucleotide triphosphate hydrolases"/>
    <property type="match status" value="1"/>
</dbReference>
<keyword evidence="4" id="KW-0067">ATP-binding</keyword>
<dbReference type="RefSeq" id="WP_118918864.1">
    <property type="nucleotide sequence ID" value="NZ_QWEG01000001.1"/>
</dbReference>
<proteinExistence type="predicted"/>
<dbReference type="GO" id="GO:0042883">
    <property type="term" value="P:cysteine transport"/>
    <property type="evidence" value="ECO:0007669"/>
    <property type="project" value="InterPro"/>
</dbReference>
<dbReference type="CDD" id="cd18584">
    <property type="entry name" value="ABC_6TM_AarD_CydD"/>
    <property type="match status" value="1"/>
</dbReference>
<dbReference type="EMBL" id="QWEG01000001">
    <property type="protein sequence ID" value="RHW43256.1"/>
    <property type="molecule type" value="Genomic_DNA"/>
</dbReference>
<dbReference type="NCBIfam" id="TIGR02857">
    <property type="entry name" value="CydD"/>
    <property type="match status" value="1"/>
</dbReference>
<evidence type="ECO:0000256" key="2">
    <source>
        <dbReference type="ARBA" id="ARBA00022692"/>
    </source>
</evidence>
<feature type="domain" description="ABC transmembrane type-1" evidence="9">
    <location>
        <begin position="16"/>
        <end position="298"/>
    </location>
</feature>
<dbReference type="PROSITE" id="PS50893">
    <property type="entry name" value="ABC_TRANSPORTER_2"/>
    <property type="match status" value="1"/>
</dbReference>
<keyword evidence="11" id="KW-1185">Reference proteome</keyword>
<dbReference type="Pfam" id="PF00664">
    <property type="entry name" value="ABC_membrane"/>
    <property type="match status" value="1"/>
</dbReference>
<dbReference type="FunFam" id="3.40.50.300:FF:001542">
    <property type="entry name" value="Thiol reductant ABC exporter subunit CydD"/>
    <property type="match status" value="1"/>
</dbReference>
<evidence type="ECO:0000313" key="11">
    <source>
        <dbReference type="Proteomes" id="UP000284416"/>
    </source>
</evidence>
<dbReference type="SUPFAM" id="SSF90123">
    <property type="entry name" value="ABC transporter transmembrane region"/>
    <property type="match status" value="1"/>
</dbReference>
<dbReference type="GO" id="GO:0005524">
    <property type="term" value="F:ATP binding"/>
    <property type="evidence" value="ECO:0007669"/>
    <property type="project" value="UniProtKB-KW"/>
</dbReference>
<dbReference type="InterPro" id="IPR003439">
    <property type="entry name" value="ABC_transporter-like_ATP-bd"/>
</dbReference>
<dbReference type="InterPro" id="IPR039421">
    <property type="entry name" value="Type_1_exporter"/>
</dbReference>
<feature type="transmembrane region" description="Helical" evidence="7">
    <location>
        <begin position="156"/>
        <end position="177"/>
    </location>
</feature>
<evidence type="ECO:0000259" key="8">
    <source>
        <dbReference type="PROSITE" id="PS50893"/>
    </source>
</evidence>
<name>A0A417YZN9_9BACI</name>
<dbReference type="SMART" id="SM00382">
    <property type="entry name" value="AAA"/>
    <property type="match status" value="1"/>
</dbReference>
<dbReference type="InterPro" id="IPR011527">
    <property type="entry name" value="ABC1_TM_dom"/>
</dbReference>
<dbReference type="GO" id="GO:0034040">
    <property type="term" value="F:ATPase-coupled lipid transmembrane transporter activity"/>
    <property type="evidence" value="ECO:0007669"/>
    <property type="project" value="TreeGrafter"/>
</dbReference>
<organism evidence="10 11">
    <name type="scientific">Neobacillus notoginsengisoli</name>
    <dbReference type="NCBI Taxonomy" id="1578198"/>
    <lineage>
        <taxon>Bacteria</taxon>
        <taxon>Bacillati</taxon>
        <taxon>Bacillota</taxon>
        <taxon>Bacilli</taxon>
        <taxon>Bacillales</taxon>
        <taxon>Bacillaceae</taxon>
        <taxon>Neobacillus</taxon>
    </lineage>
</organism>
<evidence type="ECO:0000259" key="9">
    <source>
        <dbReference type="PROSITE" id="PS50929"/>
    </source>
</evidence>
<dbReference type="AlphaFoldDB" id="A0A417YZN9"/>
<dbReference type="PROSITE" id="PS50929">
    <property type="entry name" value="ABC_TM1F"/>
    <property type="match status" value="1"/>
</dbReference>
<feature type="transmembrane region" description="Helical" evidence="7">
    <location>
        <begin position="130"/>
        <end position="150"/>
    </location>
</feature>
<dbReference type="Pfam" id="PF00005">
    <property type="entry name" value="ABC_tran"/>
    <property type="match status" value="1"/>
</dbReference>
<comment type="subcellular location">
    <subcellularLocation>
        <location evidence="1">Cell membrane</location>
        <topology evidence="1">Multi-pass membrane protein</topology>
    </subcellularLocation>
</comment>
<dbReference type="GO" id="GO:0016887">
    <property type="term" value="F:ATP hydrolysis activity"/>
    <property type="evidence" value="ECO:0007669"/>
    <property type="project" value="InterPro"/>
</dbReference>
<dbReference type="GO" id="GO:0005886">
    <property type="term" value="C:plasma membrane"/>
    <property type="evidence" value="ECO:0007669"/>
    <property type="project" value="UniProtKB-SubCell"/>
</dbReference>